<evidence type="ECO:0000256" key="3">
    <source>
        <dbReference type="SAM" id="Phobius"/>
    </source>
</evidence>
<dbReference type="EMBL" id="CAJNOC010001077">
    <property type="protein sequence ID" value="CAF0832716.1"/>
    <property type="molecule type" value="Genomic_DNA"/>
</dbReference>
<gene>
    <name evidence="5" type="ORF">OXX778_LOCUS8052</name>
</gene>
<evidence type="ECO:0000313" key="5">
    <source>
        <dbReference type="EMBL" id="CAF0832716.1"/>
    </source>
</evidence>
<dbReference type="PANTHER" id="PTHR12253">
    <property type="entry name" value="RH14732P"/>
    <property type="match status" value="1"/>
</dbReference>
<comment type="subcellular location">
    <subcellularLocation>
        <location evidence="1">Secreted</location>
    </subcellularLocation>
</comment>
<feature type="domain" description="Phospholipase A2-like central" evidence="4">
    <location>
        <begin position="40"/>
        <end position="136"/>
    </location>
</feature>
<dbReference type="OrthoDB" id="6075074at2759"/>
<name>A0A813V4G6_9BILA</name>
<proteinExistence type="predicted"/>
<dbReference type="GO" id="GO:0050482">
    <property type="term" value="P:arachidonate secretion"/>
    <property type="evidence" value="ECO:0007669"/>
    <property type="project" value="InterPro"/>
</dbReference>
<organism evidence="5 6">
    <name type="scientific">Brachionus calyciflorus</name>
    <dbReference type="NCBI Taxonomy" id="104777"/>
    <lineage>
        <taxon>Eukaryota</taxon>
        <taxon>Metazoa</taxon>
        <taxon>Spiralia</taxon>
        <taxon>Gnathifera</taxon>
        <taxon>Rotifera</taxon>
        <taxon>Eurotatoria</taxon>
        <taxon>Monogononta</taxon>
        <taxon>Pseudotrocha</taxon>
        <taxon>Ploima</taxon>
        <taxon>Brachionidae</taxon>
        <taxon>Brachionus</taxon>
    </lineage>
</organism>
<dbReference type="GO" id="GO:0005576">
    <property type="term" value="C:extracellular region"/>
    <property type="evidence" value="ECO:0007669"/>
    <property type="project" value="UniProtKB-SubCell"/>
</dbReference>
<dbReference type="GO" id="GO:0004623">
    <property type="term" value="F:phospholipase A2 activity"/>
    <property type="evidence" value="ECO:0007669"/>
    <property type="project" value="InterPro"/>
</dbReference>
<dbReference type="GO" id="GO:0006644">
    <property type="term" value="P:phospholipid metabolic process"/>
    <property type="evidence" value="ECO:0007669"/>
    <property type="project" value="InterPro"/>
</dbReference>
<dbReference type="AlphaFoldDB" id="A0A813V4G6"/>
<evidence type="ECO:0000259" key="4">
    <source>
        <dbReference type="Pfam" id="PF05826"/>
    </source>
</evidence>
<comment type="caution">
    <text evidence="5">The sequence shown here is derived from an EMBL/GenBank/DDBJ whole genome shotgun (WGS) entry which is preliminary data.</text>
</comment>
<keyword evidence="3" id="KW-0472">Membrane</keyword>
<sequence>MKTDTYFQLIFLLISLLKIGSVFTRRRVISKRDTWGFFISHGTKWCGMGNVASDCDELGEHAETDNCCREHDSCPYTFGSNFYDSFNGYTSHYMTTISHCECDLIFFNCLHEKPYKAHSYEIWTQYETLNIKCFSYMPCNEKTDEYDNIWKQKGSRDTGECSNGTRVMVFESINDYLEFTNENIRLSQMIEINKKLITDHERFDSKTKYKCAHSFPKIKQKLADNFESEFLNGNQDYVKLKNKSKKTNKLEILDEINQIVQSPNFISVKNSANNTKDSISTSSPAVKDTIKIENVFKSLNENDFRLKSEPKTIFLSHVVIPMVLILAIFAFLKFLINLYDNDNL</sequence>
<accession>A0A813V4G6</accession>
<dbReference type="SUPFAM" id="SSF48619">
    <property type="entry name" value="Phospholipase A2, PLA2"/>
    <property type="match status" value="1"/>
</dbReference>
<evidence type="ECO:0000256" key="1">
    <source>
        <dbReference type="ARBA" id="ARBA00004613"/>
    </source>
</evidence>
<reference evidence="5" key="1">
    <citation type="submission" date="2021-02" db="EMBL/GenBank/DDBJ databases">
        <authorList>
            <person name="Nowell W R."/>
        </authorList>
    </citation>
    <scope>NUCLEOTIDE SEQUENCE</scope>
    <source>
        <strain evidence="5">Ploen Becks lab</strain>
    </source>
</reference>
<keyword evidence="2" id="KW-0964">Secreted</keyword>
<dbReference type="InterPro" id="IPR033113">
    <property type="entry name" value="PLA2_histidine"/>
</dbReference>
<keyword evidence="6" id="KW-1185">Reference proteome</keyword>
<dbReference type="Proteomes" id="UP000663879">
    <property type="component" value="Unassembled WGS sequence"/>
</dbReference>
<keyword evidence="3" id="KW-0812">Transmembrane</keyword>
<feature type="transmembrane region" description="Helical" evidence="3">
    <location>
        <begin position="6"/>
        <end position="24"/>
    </location>
</feature>
<evidence type="ECO:0000313" key="6">
    <source>
        <dbReference type="Proteomes" id="UP000663879"/>
    </source>
</evidence>
<dbReference type="InterPro" id="IPR016090">
    <property type="entry name" value="PLA2-like_dom"/>
</dbReference>
<evidence type="ECO:0000256" key="2">
    <source>
        <dbReference type="ARBA" id="ARBA00022525"/>
    </source>
</evidence>
<feature type="transmembrane region" description="Helical" evidence="3">
    <location>
        <begin position="314"/>
        <end position="336"/>
    </location>
</feature>
<dbReference type="Gene3D" id="1.20.90.10">
    <property type="entry name" value="Phospholipase A2 domain"/>
    <property type="match status" value="1"/>
</dbReference>
<dbReference type="InterPro" id="IPR036444">
    <property type="entry name" value="PLipase_A2_dom_sf"/>
</dbReference>
<protein>
    <recommendedName>
        <fullName evidence="4">Phospholipase A2-like central domain-containing protein</fullName>
    </recommendedName>
</protein>
<dbReference type="Pfam" id="PF05826">
    <property type="entry name" value="Phospholip_A2_2"/>
    <property type="match status" value="1"/>
</dbReference>
<keyword evidence="3" id="KW-1133">Transmembrane helix</keyword>
<dbReference type="PROSITE" id="PS00118">
    <property type="entry name" value="PA2_HIS"/>
    <property type="match status" value="1"/>
</dbReference>